<evidence type="ECO:0000313" key="2">
    <source>
        <dbReference type="Proteomes" id="UP000008144"/>
    </source>
</evidence>
<sequence length="178" mass="20448">MGGVDSVHDVKTPDQDDATEITEWGKFFGELIHETTSMKVWPKALKKNARVSASVETQTRSWTVWKSDSSFHVIFGVSTCKDPMKYFFMKPKRSKLKKLKFKLTRGKDPVKKPPDENDKRVFVMETNPIDGKNVLKHLRSNKYLFCTANGNLDMSKNKEKASRWEITDAPESRICTTD</sequence>
<evidence type="ECO:0000313" key="1">
    <source>
        <dbReference type="Ensembl" id="ENSCINP00000031672.1"/>
    </source>
</evidence>
<reference evidence="2" key="1">
    <citation type="journal article" date="2002" name="Science">
        <title>The draft genome of Ciona intestinalis: insights into chordate and vertebrate origins.</title>
        <authorList>
            <person name="Dehal P."/>
            <person name="Satou Y."/>
            <person name="Campbell R.K."/>
            <person name="Chapman J."/>
            <person name="Degnan B."/>
            <person name="De Tomaso A."/>
            <person name="Davidson B."/>
            <person name="Di Gregorio A."/>
            <person name="Gelpke M."/>
            <person name="Goodstein D.M."/>
            <person name="Harafuji N."/>
            <person name="Hastings K.E."/>
            <person name="Ho I."/>
            <person name="Hotta K."/>
            <person name="Huang W."/>
            <person name="Kawashima T."/>
            <person name="Lemaire P."/>
            <person name="Martinez D."/>
            <person name="Meinertzhagen I.A."/>
            <person name="Necula S."/>
            <person name="Nonaka M."/>
            <person name="Putnam N."/>
            <person name="Rash S."/>
            <person name="Saiga H."/>
            <person name="Satake M."/>
            <person name="Terry A."/>
            <person name="Yamada L."/>
            <person name="Wang H.G."/>
            <person name="Awazu S."/>
            <person name="Azumi K."/>
            <person name="Boore J."/>
            <person name="Branno M."/>
            <person name="Chin-Bow S."/>
            <person name="DeSantis R."/>
            <person name="Doyle S."/>
            <person name="Francino P."/>
            <person name="Keys D.N."/>
            <person name="Haga S."/>
            <person name="Hayashi H."/>
            <person name="Hino K."/>
            <person name="Imai K.S."/>
            <person name="Inaba K."/>
            <person name="Kano S."/>
            <person name="Kobayashi K."/>
            <person name="Kobayashi M."/>
            <person name="Lee B.I."/>
            <person name="Makabe K.W."/>
            <person name="Manohar C."/>
            <person name="Matassi G."/>
            <person name="Medina M."/>
            <person name="Mochizuki Y."/>
            <person name="Mount S."/>
            <person name="Morishita T."/>
            <person name="Miura S."/>
            <person name="Nakayama A."/>
            <person name="Nishizaka S."/>
            <person name="Nomoto H."/>
            <person name="Ohta F."/>
            <person name="Oishi K."/>
            <person name="Rigoutsos I."/>
            <person name="Sano M."/>
            <person name="Sasaki A."/>
            <person name="Sasakura Y."/>
            <person name="Shoguchi E."/>
            <person name="Shin-i T."/>
            <person name="Spagnuolo A."/>
            <person name="Stainier D."/>
            <person name="Suzuki M.M."/>
            <person name="Tassy O."/>
            <person name="Takatori N."/>
            <person name="Tokuoka M."/>
            <person name="Yagi K."/>
            <person name="Yoshizaki F."/>
            <person name="Wada S."/>
            <person name="Zhang C."/>
            <person name="Hyatt P.D."/>
            <person name="Larimer F."/>
            <person name="Detter C."/>
            <person name="Doggett N."/>
            <person name="Glavina T."/>
            <person name="Hawkins T."/>
            <person name="Richardson P."/>
            <person name="Lucas S."/>
            <person name="Kohara Y."/>
            <person name="Levine M."/>
            <person name="Satoh N."/>
            <person name="Rokhsar D.S."/>
        </authorList>
    </citation>
    <scope>NUCLEOTIDE SEQUENCE [LARGE SCALE GENOMIC DNA]</scope>
</reference>
<dbReference type="AlphaFoldDB" id="H2XPT8"/>
<reference evidence="1" key="2">
    <citation type="submission" date="2025-08" db="UniProtKB">
        <authorList>
            <consortium name="Ensembl"/>
        </authorList>
    </citation>
    <scope>IDENTIFICATION</scope>
</reference>
<name>H2XPT8_CIOIN</name>
<accession>H2XPT8</accession>
<dbReference type="HOGENOM" id="CLU_1517401_0_0_1"/>
<dbReference type="OMA" id="TTSMKVW"/>
<protein>
    <submittedName>
        <fullName evidence="1">Uncharacterized LOC100187199</fullName>
    </submittedName>
</protein>
<dbReference type="GeneID" id="100187199"/>
<organism evidence="1 2">
    <name type="scientific">Ciona intestinalis</name>
    <name type="common">Transparent sea squirt</name>
    <name type="synonym">Ascidia intestinalis</name>
    <dbReference type="NCBI Taxonomy" id="7719"/>
    <lineage>
        <taxon>Eukaryota</taxon>
        <taxon>Metazoa</taxon>
        <taxon>Chordata</taxon>
        <taxon>Tunicata</taxon>
        <taxon>Ascidiacea</taxon>
        <taxon>Phlebobranchia</taxon>
        <taxon>Cionidae</taxon>
        <taxon>Ciona</taxon>
    </lineage>
</organism>
<gene>
    <name evidence="1" type="primary">LOC100187199</name>
</gene>
<dbReference type="InParanoid" id="H2XPT8"/>
<reference evidence="1" key="3">
    <citation type="submission" date="2025-09" db="UniProtKB">
        <authorList>
            <consortium name="Ensembl"/>
        </authorList>
    </citation>
    <scope>IDENTIFICATION</scope>
</reference>
<proteinExistence type="predicted"/>
<dbReference type="GeneTree" id="ENSGT00660000097313"/>
<dbReference type="Ensembl" id="ENSCINT00000036998.1">
    <property type="protein sequence ID" value="ENSCINP00000031672.1"/>
    <property type="gene ID" value="ENSCING00000021845.1"/>
</dbReference>
<dbReference type="KEGG" id="cin:100187199"/>
<accession>A0A1W2WKB4</accession>
<keyword evidence="2" id="KW-1185">Reference proteome</keyword>
<dbReference type="Proteomes" id="UP000008144">
    <property type="component" value="Unassembled WGS sequence"/>
</dbReference>